<dbReference type="OMA" id="YPRKIYT"/>
<accession>A0A0G4J789</accession>
<dbReference type="Gene3D" id="1.10.8.10">
    <property type="entry name" value="DNA helicase RuvA subunit, C-terminal domain"/>
    <property type="match status" value="1"/>
</dbReference>
<organism evidence="5 7">
    <name type="scientific">Plasmodiophora brassicae</name>
    <name type="common">Clubroot disease agent</name>
    <dbReference type="NCBI Taxonomy" id="37360"/>
    <lineage>
        <taxon>Eukaryota</taxon>
        <taxon>Sar</taxon>
        <taxon>Rhizaria</taxon>
        <taxon>Endomyxa</taxon>
        <taxon>Phytomyxea</taxon>
        <taxon>Plasmodiophorida</taxon>
        <taxon>Plasmodiophoridae</taxon>
        <taxon>Plasmodiophora</taxon>
    </lineage>
</organism>
<keyword evidence="6" id="KW-0496">Mitochondrion</keyword>
<geneLocation type="mitochondrion" evidence="6"/>
<dbReference type="FunFam" id="3.40.30.10:FF:000245">
    <property type="entry name" value="Thioredoxin"/>
    <property type="match status" value="1"/>
</dbReference>
<dbReference type="Proteomes" id="UP000290189">
    <property type="component" value="Unassembled WGS sequence"/>
</dbReference>
<feature type="region of interest" description="Disordered" evidence="2">
    <location>
        <begin position="122"/>
        <end position="219"/>
    </location>
</feature>
<dbReference type="PROSITE" id="PS50030">
    <property type="entry name" value="UBA"/>
    <property type="match status" value="1"/>
</dbReference>
<dbReference type="PANTHER" id="PTHR46115">
    <property type="entry name" value="THIOREDOXIN-LIKE PROTEIN 1"/>
    <property type="match status" value="1"/>
</dbReference>
<dbReference type="OrthoDB" id="2121326at2759"/>
<feature type="region of interest" description="Disordered" evidence="2">
    <location>
        <begin position="389"/>
        <end position="441"/>
    </location>
</feature>
<reference evidence="5 7" key="1">
    <citation type="submission" date="2015-02" db="EMBL/GenBank/DDBJ databases">
        <authorList>
            <person name="Chooi Y.-H."/>
        </authorList>
    </citation>
    <scope>NUCLEOTIDE SEQUENCE [LARGE SCALE GENOMIC DNA]</scope>
    <source>
        <strain evidence="5">E3</strain>
    </source>
</reference>
<dbReference type="Pfam" id="PF22562">
    <property type="entry name" value="UBA_7"/>
    <property type="match status" value="1"/>
</dbReference>
<dbReference type="AlphaFoldDB" id="A0A0G4J789"/>
<evidence type="ECO:0000259" key="4">
    <source>
        <dbReference type="PROSITE" id="PS51352"/>
    </source>
</evidence>
<dbReference type="STRING" id="37360.A0A0G4J789"/>
<feature type="compositionally biased region" description="Low complexity" evidence="2">
    <location>
        <begin position="196"/>
        <end position="215"/>
    </location>
</feature>
<evidence type="ECO:0000259" key="3">
    <source>
        <dbReference type="PROSITE" id="PS50030"/>
    </source>
</evidence>
<dbReference type="PROSITE" id="PS00194">
    <property type="entry name" value="THIOREDOXIN_1"/>
    <property type="match status" value="1"/>
</dbReference>
<evidence type="ECO:0000313" key="6">
    <source>
        <dbReference type="EMBL" id="SPQ95628.1"/>
    </source>
</evidence>
<dbReference type="InterPro" id="IPR015940">
    <property type="entry name" value="UBA"/>
</dbReference>
<evidence type="ECO:0000313" key="8">
    <source>
        <dbReference type="Proteomes" id="UP000290189"/>
    </source>
</evidence>
<dbReference type="SUPFAM" id="SSF46934">
    <property type="entry name" value="UBA-like"/>
    <property type="match status" value="1"/>
</dbReference>
<evidence type="ECO:0000313" key="7">
    <source>
        <dbReference type="Proteomes" id="UP000039324"/>
    </source>
</evidence>
<dbReference type="InterPro" id="IPR017937">
    <property type="entry name" value="Thioredoxin_CS"/>
</dbReference>
<dbReference type="EMBL" id="CDSF01000144">
    <property type="protein sequence ID" value="CEP03392.1"/>
    <property type="molecule type" value="Genomic_DNA"/>
</dbReference>
<feature type="domain" description="Thioredoxin" evidence="4">
    <location>
        <begin position="1"/>
        <end position="108"/>
    </location>
</feature>
<dbReference type="InterPro" id="IPR036249">
    <property type="entry name" value="Thioredoxin-like_sf"/>
</dbReference>
<protein>
    <recommendedName>
        <fullName evidence="9">Thioredoxin domain-containing protein</fullName>
    </recommendedName>
</protein>
<dbReference type="Gene3D" id="3.40.30.10">
    <property type="entry name" value="Glutaredoxin"/>
    <property type="match status" value="1"/>
</dbReference>
<dbReference type="CDD" id="cd02947">
    <property type="entry name" value="TRX_family"/>
    <property type="match status" value="1"/>
</dbReference>
<dbReference type="PROSITE" id="PS50330">
    <property type="entry name" value="UIM"/>
    <property type="match status" value="1"/>
</dbReference>
<sequence length="468" mass="50445">MSVEELRDAAHFESVKGKAGGKLVVVDFSAEWCGPCKMIAPIYQQLASEYSKQAIFCKCDVDHAKDLAMKEGVQAMPTFKFYSKGTQVGEVRGAQPDQLRETVKDLVKKYSGSVFVGFSGKGHSLSESSSSSKASSSATPAGSTARRPNPWADPNFVPPGMRQAQPAPAAVEESKESKPARPHNPATPWADPSFTPKQPAQTAPPAKAADPAAVASKDDDAELAKAIALSLDQSSSEAGNQPQNDPALTAKLDQALLKELLDMGFGKIRAEKALIISKAKTLEAATGWLIEHENDQDIDEPLSVVGVGPAPNTRGAPLGHVPGVVYDDDMSDAMRAIRDKAAKDKETIRANAAAAAGVESVDLSKMTKEEKLQHIDRLKASMRAQREVEEKLAAKKREAERREAAKAALDAKRQREEAQAKIAADRARREKQEEKDRRKRIEEKLRLDKEARLKAKAAAAASKTGAPQ</sequence>
<evidence type="ECO:0000256" key="1">
    <source>
        <dbReference type="ARBA" id="ARBA00023157"/>
    </source>
</evidence>
<dbReference type="PROSITE" id="PS51352">
    <property type="entry name" value="THIOREDOXIN_2"/>
    <property type="match status" value="1"/>
</dbReference>
<dbReference type="Pfam" id="PF00085">
    <property type="entry name" value="Thioredoxin"/>
    <property type="match status" value="1"/>
</dbReference>
<feature type="domain" description="UBA" evidence="3">
    <location>
        <begin position="251"/>
        <end position="292"/>
    </location>
</feature>
<dbReference type="PRINTS" id="PR00421">
    <property type="entry name" value="THIOREDOXIN"/>
</dbReference>
<dbReference type="EMBL" id="OVEO01000004">
    <property type="protein sequence ID" value="SPQ95628.1"/>
    <property type="molecule type" value="Genomic_DNA"/>
</dbReference>
<proteinExistence type="predicted"/>
<dbReference type="InterPro" id="IPR003903">
    <property type="entry name" value="UIM_dom"/>
</dbReference>
<keyword evidence="7" id="KW-1185">Reference proteome</keyword>
<name>A0A0G4J789_PLABS</name>
<gene>
    <name evidence="5" type="ORF">PBRA_003152</name>
    <name evidence="6" type="ORF">PLBR_LOCUS2843</name>
</gene>
<keyword evidence="1" id="KW-1015">Disulfide bond</keyword>
<evidence type="ECO:0008006" key="9">
    <source>
        <dbReference type="Google" id="ProtNLM"/>
    </source>
</evidence>
<dbReference type="InterPro" id="IPR013766">
    <property type="entry name" value="Thioredoxin_domain"/>
</dbReference>
<dbReference type="InterPro" id="IPR009060">
    <property type="entry name" value="UBA-like_sf"/>
</dbReference>
<evidence type="ECO:0000256" key="2">
    <source>
        <dbReference type="SAM" id="MobiDB-lite"/>
    </source>
</evidence>
<feature type="compositionally biased region" description="Low complexity" evidence="2">
    <location>
        <begin position="122"/>
        <end position="143"/>
    </location>
</feature>
<dbReference type="SUPFAM" id="SSF52833">
    <property type="entry name" value="Thioredoxin-like"/>
    <property type="match status" value="1"/>
</dbReference>
<reference evidence="6 8" key="2">
    <citation type="submission" date="2018-03" db="EMBL/GenBank/DDBJ databases">
        <authorList>
            <person name="Fogelqvist J."/>
        </authorList>
    </citation>
    <scope>NUCLEOTIDE SEQUENCE [LARGE SCALE GENOMIC DNA]</scope>
</reference>
<evidence type="ECO:0000313" key="5">
    <source>
        <dbReference type="EMBL" id="CEP03392.1"/>
    </source>
</evidence>
<dbReference type="Proteomes" id="UP000039324">
    <property type="component" value="Unassembled WGS sequence"/>
</dbReference>